<reference evidence="8" key="1">
    <citation type="journal article" date="2014" name="Int. J. Syst. Evol. Microbiol.">
        <title>Complete genome sequence of Corynebacterium casei LMG S-19264T (=DSM 44701T), isolated from a smear-ripened cheese.</title>
        <authorList>
            <consortium name="US DOE Joint Genome Institute (JGI-PGF)"/>
            <person name="Walter F."/>
            <person name="Albersmeier A."/>
            <person name="Kalinowski J."/>
            <person name="Ruckert C."/>
        </authorList>
    </citation>
    <scope>NUCLEOTIDE SEQUENCE</scope>
    <source>
        <strain evidence="8">CGMCC 4.7368</strain>
    </source>
</reference>
<feature type="binding site" evidence="7">
    <location>
        <position position="124"/>
    </location>
    <ligand>
        <name>substrate</name>
    </ligand>
</feature>
<evidence type="ECO:0000256" key="1">
    <source>
        <dbReference type="ARBA" id="ARBA00022605"/>
    </source>
</evidence>
<keyword evidence="2 7" id="KW-0808">Transferase</keyword>
<evidence type="ECO:0000256" key="5">
    <source>
        <dbReference type="ARBA" id="ARBA00022840"/>
    </source>
</evidence>
<dbReference type="HAMAP" id="MF_00109">
    <property type="entry name" value="Shikimate_kinase"/>
    <property type="match status" value="1"/>
</dbReference>
<proteinExistence type="inferred from homology"/>
<keyword evidence="7" id="KW-0963">Cytoplasm</keyword>
<dbReference type="PANTHER" id="PTHR21087:SF16">
    <property type="entry name" value="SHIKIMATE KINASE 1, CHLOROPLASTIC"/>
    <property type="match status" value="1"/>
</dbReference>
<feature type="binding site" evidence="7">
    <location>
        <position position="112"/>
    </location>
    <ligand>
        <name>ATP</name>
        <dbReference type="ChEBI" id="CHEBI:30616"/>
    </ligand>
</feature>
<accession>A0A917YT79</accession>
<dbReference type="EC" id="2.7.1.71" evidence="7"/>
<name>A0A917YT79_9ACTN</name>
<evidence type="ECO:0000256" key="3">
    <source>
        <dbReference type="ARBA" id="ARBA00022741"/>
    </source>
</evidence>
<keyword evidence="9" id="KW-1185">Reference proteome</keyword>
<comment type="pathway">
    <text evidence="7">Metabolic intermediate biosynthesis; chorismate biosynthesis; chorismate from D-erythrose 4-phosphate and phosphoenolpyruvate: step 5/7.</text>
</comment>
<reference evidence="8" key="2">
    <citation type="submission" date="2020-09" db="EMBL/GenBank/DDBJ databases">
        <authorList>
            <person name="Sun Q."/>
            <person name="Zhou Y."/>
        </authorList>
    </citation>
    <scope>NUCLEOTIDE SEQUENCE</scope>
    <source>
        <strain evidence="8">CGMCC 4.7368</strain>
    </source>
</reference>
<dbReference type="Proteomes" id="UP000646523">
    <property type="component" value="Unassembled WGS sequence"/>
</dbReference>
<comment type="function">
    <text evidence="7">Catalyzes the specific phosphorylation of the 3-hydroxyl group of shikimic acid using ATP as a cosubstrate.</text>
</comment>
<keyword evidence="4 7" id="KW-0418">Kinase</keyword>
<dbReference type="GO" id="GO:0004765">
    <property type="term" value="F:shikimate kinase activity"/>
    <property type="evidence" value="ECO:0007669"/>
    <property type="project" value="UniProtKB-UniRule"/>
</dbReference>
<evidence type="ECO:0000256" key="6">
    <source>
        <dbReference type="ARBA" id="ARBA00023141"/>
    </source>
</evidence>
<comment type="catalytic activity">
    <reaction evidence="7">
        <text>shikimate + ATP = 3-phosphoshikimate + ADP + H(+)</text>
        <dbReference type="Rhea" id="RHEA:13121"/>
        <dbReference type="ChEBI" id="CHEBI:15378"/>
        <dbReference type="ChEBI" id="CHEBI:30616"/>
        <dbReference type="ChEBI" id="CHEBI:36208"/>
        <dbReference type="ChEBI" id="CHEBI:145989"/>
        <dbReference type="ChEBI" id="CHEBI:456216"/>
        <dbReference type="EC" id="2.7.1.71"/>
    </reaction>
</comment>
<evidence type="ECO:0000313" key="8">
    <source>
        <dbReference type="EMBL" id="GGO65378.1"/>
    </source>
</evidence>
<dbReference type="AlphaFoldDB" id="A0A917YT79"/>
<comment type="similarity">
    <text evidence="7">Belongs to the shikimate kinase family.</text>
</comment>
<dbReference type="GO" id="GO:0009073">
    <property type="term" value="P:aromatic amino acid family biosynthetic process"/>
    <property type="evidence" value="ECO:0007669"/>
    <property type="project" value="UniProtKB-KW"/>
</dbReference>
<dbReference type="SUPFAM" id="SSF52540">
    <property type="entry name" value="P-loop containing nucleoside triphosphate hydrolases"/>
    <property type="match status" value="1"/>
</dbReference>
<dbReference type="PANTHER" id="PTHR21087">
    <property type="entry name" value="SHIKIMATE KINASE"/>
    <property type="match status" value="1"/>
</dbReference>
<keyword evidence="6 7" id="KW-0057">Aromatic amino acid biosynthesis</keyword>
<sequence length="162" mass="17246">MLVGLMGSGKSTVGRLISDALGRPLSDSDPFLRARYGATAAQIAAGHGVAGLHEREAEHVLAELRGEPKVITAAASSVEDPRVRDALRGTLVVWLDAPDAVLTERMRTGDHRPAFPPESVRARREPYFREVADLTFDVSVTTPEEIAAAVLAEMGLPAADHG</sequence>
<dbReference type="Gene3D" id="3.40.50.300">
    <property type="entry name" value="P-loop containing nucleotide triphosphate hydrolases"/>
    <property type="match status" value="1"/>
</dbReference>
<dbReference type="InterPro" id="IPR027417">
    <property type="entry name" value="P-loop_NTPase"/>
</dbReference>
<dbReference type="GO" id="GO:0000287">
    <property type="term" value="F:magnesium ion binding"/>
    <property type="evidence" value="ECO:0007669"/>
    <property type="project" value="UniProtKB-UniRule"/>
</dbReference>
<dbReference type="GO" id="GO:0008652">
    <property type="term" value="P:amino acid biosynthetic process"/>
    <property type="evidence" value="ECO:0007669"/>
    <property type="project" value="UniProtKB-KW"/>
</dbReference>
<keyword evidence="3 7" id="KW-0547">Nucleotide-binding</keyword>
<gene>
    <name evidence="7 8" type="primary">aroK</name>
    <name evidence="8" type="ORF">GCM10012289_16930</name>
</gene>
<feature type="binding site" evidence="7">
    <location>
        <position position="29"/>
    </location>
    <ligand>
        <name>substrate</name>
    </ligand>
</feature>
<comment type="subcellular location">
    <subcellularLocation>
        <location evidence="7">Cytoplasm</location>
    </subcellularLocation>
</comment>
<evidence type="ECO:0000256" key="2">
    <source>
        <dbReference type="ARBA" id="ARBA00022679"/>
    </source>
</evidence>
<evidence type="ECO:0000313" key="9">
    <source>
        <dbReference type="Proteomes" id="UP000646523"/>
    </source>
</evidence>
<dbReference type="Pfam" id="PF01202">
    <property type="entry name" value="SKI"/>
    <property type="match status" value="1"/>
</dbReference>
<organism evidence="8 9">
    <name type="scientific">Nonomuraea cavernae</name>
    <dbReference type="NCBI Taxonomy" id="2045107"/>
    <lineage>
        <taxon>Bacteria</taxon>
        <taxon>Bacillati</taxon>
        <taxon>Actinomycetota</taxon>
        <taxon>Actinomycetes</taxon>
        <taxon>Streptosporangiales</taxon>
        <taxon>Streptosporangiaceae</taxon>
        <taxon>Nonomuraea</taxon>
    </lineage>
</organism>
<evidence type="ECO:0000256" key="7">
    <source>
        <dbReference type="HAMAP-Rule" id="MF_00109"/>
    </source>
</evidence>
<dbReference type="GO" id="GO:0005524">
    <property type="term" value="F:ATP binding"/>
    <property type="evidence" value="ECO:0007669"/>
    <property type="project" value="UniProtKB-UniRule"/>
</dbReference>
<dbReference type="CDD" id="cd00464">
    <property type="entry name" value="SK"/>
    <property type="match status" value="1"/>
</dbReference>
<feature type="binding site" evidence="7">
    <location>
        <position position="11"/>
    </location>
    <ligand>
        <name>Mg(2+)</name>
        <dbReference type="ChEBI" id="CHEBI:18420"/>
    </ligand>
</feature>
<comment type="subunit">
    <text evidence="7">Monomer.</text>
</comment>
<evidence type="ECO:0000256" key="4">
    <source>
        <dbReference type="ARBA" id="ARBA00022777"/>
    </source>
</evidence>
<dbReference type="InterPro" id="IPR000623">
    <property type="entry name" value="Shikimate_kinase/TSH1"/>
</dbReference>
<dbReference type="GO" id="GO:0009423">
    <property type="term" value="P:chorismate biosynthetic process"/>
    <property type="evidence" value="ECO:0007669"/>
    <property type="project" value="UniProtKB-UniRule"/>
</dbReference>
<keyword evidence="5 7" id="KW-0067">ATP-binding</keyword>
<dbReference type="InterPro" id="IPR031322">
    <property type="entry name" value="Shikimate/glucono_kinase"/>
</dbReference>
<comment type="caution">
    <text evidence="8">The sequence shown here is derived from an EMBL/GenBank/DDBJ whole genome shotgun (WGS) entry which is preliminary data.</text>
</comment>
<keyword evidence="7" id="KW-0479">Metal-binding</keyword>
<comment type="caution">
    <text evidence="7">Lacks conserved residue(s) required for the propagation of feature annotation.</text>
</comment>
<dbReference type="EMBL" id="BMNH01000003">
    <property type="protein sequence ID" value="GGO65378.1"/>
    <property type="molecule type" value="Genomic_DNA"/>
</dbReference>
<protein>
    <recommendedName>
        <fullName evidence="7">Shikimate kinase</fullName>
        <shortName evidence="7">SK</shortName>
        <ecNumber evidence="7">2.7.1.71</ecNumber>
    </recommendedName>
</protein>
<keyword evidence="1 7" id="KW-0028">Amino-acid biosynthesis</keyword>
<keyword evidence="7" id="KW-0460">Magnesium</keyword>
<feature type="binding site" evidence="7">
    <location>
        <begin position="7"/>
        <end position="12"/>
    </location>
    <ligand>
        <name>ATP</name>
        <dbReference type="ChEBI" id="CHEBI:30616"/>
    </ligand>
</feature>
<dbReference type="GO" id="GO:0005829">
    <property type="term" value="C:cytosol"/>
    <property type="evidence" value="ECO:0007669"/>
    <property type="project" value="TreeGrafter"/>
</dbReference>
<comment type="cofactor">
    <cofactor evidence="7">
        <name>Mg(2+)</name>
        <dbReference type="ChEBI" id="CHEBI:18420"/>
    </cofactor>
    <text evidence="7">Binds 1 Mg(2+) ion per subunit.</text>
</comment>